<dbReference type="PATRIC" id="fig|864069.3.peg.615"/>
<dbReference type="AlphaFoldDB" id="I4Z364"/>
<dbReference type="InterPro" id="IPR009057">
    <property type="entry name" value="Homeodomain-like_sf"/>
</dbReference>
<sequence length="186" mass="21469">MQRESRGCSLEGMQRPDHFSETWLDEVDRKRLAVTLAGAREARVYRRLEALLLVAEGHSGAEAARRCRVNRSSVHRWLVQSRAEHETTALIDRPRSGRPRLHRPLTAQRLAAALARDPRRCGYQATSWTVPLLAHDLAAKGIAVSPRTLRCRLHEAGYRWKRPRYVYVQRAEHLPHMWTAPDSQER</sequence>
<dbReference type="SUPFAM" id="SSF46689">
    <property type="entry name" value="Homeodomain-like"/>
    <property type="match status" value="1"/>
</dbReference>
<dbReference type="Proteomes" id="UP000003947">
    <property type="component" value="Unassembled WGS sequence"/>
</dbReference>
<evidence type="ECO:0000259" key="1">
    <source>
        <dbReference type="Pfam" id="PF13592"/>
    </source>
</evidence>
<dbReference type="Pfam" id="PF13551">
    <property type="entry name" value="HTH_29"/>
    <property type="match status" value="1"/>
</dbReference>
<dbReference type="Pfam" id="PF13592">
    <property type="entry name" value="HTH_33"/>
    <property type="match status" value="1"/>
</dbReference>
<accession>I4Z364</accession>
<evidence type="ECO:0000313" key="3">
    <source>
        <dbReference type="Proteomes" id="UP000003947"/>
    </source>
</evidence>
<dbReference type="HOGENOM" id="CLU_124929_0_0_5"/>
<dbReference type="InterPro" id="IPR025959">
    <property type="entry name" value="Winged_HTH_dom"/>
</dbReference>
<protein>
    <submittedName>
        <fullName evidence="2">Transposase</fullName>
    </submittedName>
</protein>
<evidence type="ECO:0000313" key="2">
    <source>
        <dbReference type="EMBL" id="EIM30656.1"/>
    </source>
</evidence>
<organism evidence="2 3">
    <name type="scientific">Microvirga lotononidis</name>
    <dbReference type="NCBI Taxonomy" id="864069"/>
    <lineage>
        <taxon>Bacteria</taxon>
        <taxon>Pseudomonadati</taxon>
        <taxon>Pseudomonadota</taxon>
        <taxon>Alphaproteobacteria</taxon>
        <taxon>Hyphomicrobiales</taxon>
        <taxon>Methylobacteriaceae</taxon>
        <taxon>Microvirga</taxon>
    </lineage>
</organism>
<dbReference type="eggNOG" id="COG3415">
    <property type="taxonomic scope" value="Bacteria"/>
</dbReference>
<reference evidence="2 3" key="1">
    <citation type="submission" date="2012-02" db="EMBL/GenBank/DDBJ databases">
        <title>Improved High-Quality Draft sequence of Microvirga sp. WSM3557.</title>
        <authorList>
            <consortium name="US DOE Joint Genome Institute"/>
            <person name="Lucas S."/>
            <person name="Han J."/>
            <person name="Lapidus A."/>
            <person name="Cheng J.-F."/>
            <person name="Goodwin L."/>
            <person name="Pitluck S."/>
            <person name="Peters L."/>
            <person name="Zhang X."/>
            <person name="Detter J.C."/>
            <person name="Han C."/>
            <person name="Tapia R."/>
            <person name="Land M."/>
            <person name="Hauser L."/>
            <person name="Kyrpides N."/>
            <person name="Ivanova N."/>
            <person name="Pagani I."/>
            <person name="Brau L."/>
            <person name="Yates R."/>
            <person name="O'Hara G."/>
            <person name="Rui T."/>
            <person name="Howieson J."/>
            <person name="Reeve W."/>
            <person name="Woyke T."/>
        </authorList>
    </citation>
    <scope>NUCLEOTIDE SEQUENCE [LARGE SCALE GENOMIC DNA]</scope>
    <source>
        <strain evidence="2 3">WSM3557</strain>
    </source>
</reference>
<dbReference type="EMBL" id="JH660636">
    <property type="protein sequence ID" value="EIM30656.1"/>
    <property type="molecule type" value="Genomic_DNA"/>
</dbReference>
<keyword evidence="3" id="KW-1185">Reference proteome</keyword>
<name>I4Z364_9HYPH</name>
<proteinExistence type="predicted"/>
<feature type="domain" description="Winged helix-turn helix" evidence="1">
    <location>
        <begin position="126"/>
        <end position="172"/>
    </location>
</feature>
<gene>
    <name evidence="2" type="ORF">MicloDRAFT_00005590</name>
</gene>